<comment type="caution">
    <text evidence="1">The sequence shown here is derived from an EMBL/GenBank/DDBJ whole genome shotgun (WGS) entry which is preliminary data.</text>
</comment>
<proteinExistence type="predicted"/>
<keyword evidence="2" id="KW-1185">Reference proteome</keyword>
<gene>
    <name evidence="1" type="ORF">QFC21_005067</name>
</gene>
<dbReference type="Proteomes" id="UP001227268">
    <property type="component" value="Unassembled WGS sequence"/>
</dbReference>
<evidence type="ECO:0000313" key="1">
    <source>
        <dbReference type="EMBL" id="KAJ9096796.1"/>
    </source>
</evidence>
<dbReference type="EMBL" id="JASBWT010000018">
    <property type="protein sequence ID" value="KAJ9096796.1"/>
    <property type="molecule type" value="Genomic_DNA"/>
</dbReference>
<name>A0ACC2VD73_9TREE</name>
<evidence type="ECO:0000313" key="2">
    <source>
        <dbReference type="Proteomes" id="UP001227268"/>
    </source>
</evidence>
<reference evidence="1" key="1">
    <citation type="submission" date="2023-04" db="EMBL/GenBank/DDBJ databases">
        <title>Draft Genome sequencing of Naganishia species isolated from polar environments using Oxford Nanopore Technology.</title>
        <authorList>
            <person name="Leo P."/>
            <person name="Venkateswaran K."/>
        </authorList>
    </citation>
    <scope>NUCLEOTIDE SEQUENCE</scope>
    <source>
        <strain evidence="1">MNA-CCFEE 5423</strain>
    </source>
</reference>
<accession>A0ACC2VD73</accession>
<sequence length="555" mass="59214">MPTIPSILSGSLPAPAGPYSVGYYTLTHAPLANQGFVLSSPTIDTRKPGNKAAYGSHTAPSLLRGQGEAEEAGSHEWNGWEEGHVPALGLRRVEYSVYYPCETPKGWFGRDAAPGGVGWLPSPVSDVLLGYSRFMNDSSWLRAAFPILKVLGGRLTIPVYPLAKPLESVQPPAPTSSSSPGTPATPGLVIFSHGLAGTHLTYSHVCSALASRGYVVLSISHQDGSGPVASIPPQASCGLWAEKGGVVRQRKEDGAVGGRDGKGKGVGKVLGSAAGAKSDDQVTGGGDFKLSYLRYNELDWSPDPQPDVMTLRSLQLDIRVHELYATYRSFRTLATQGASALPSGLTITAGATTMAQNEAKEWLDKNVGVGSVDTTGVDVVGHSFGGGTLLWALERDVPEGEEKLPVRKAVALDPWVDPLPMPAPMKGEKDKPDVPIFVINSTRFTLWSTHFNRLKRLTKQSHGTLMTLLGAGHETFSDFPFLWQPRAAYTLLTTVDELVYAFLRGEVKSHAKVRGKEADGGVVRTSTVDKAGKETGKQAMVGDWGDVVVHELGRE</sequence>
<organism evidence="1 2">
    <name type="scientific">Naganishia friedmannii</name>
    <dbReference type="NCBI Taxonomy" id="89922"/>
    <lineage>
        <taxon>Eukaryota</taxon>
        <taxon>Fungi</taxon>
        <taxon>Dikarya</taxon>
        <taxon>Basidiomycota</taxon>
        <taxon>Agaricomycotina</taxon>
        <taxon>Tremellomycetes</taxon>
        <taxon>Filobasidiales</taxon>
        <taxon>Filobasidiaceae</taxon>
        <taxon>Naganishia</taxon>
    </lineage>
</organism>
<protein>
    <submittedName>
        <fullName evidence="1">Uncharacterized protein</fullName>
    </submittedName>
</protein>